<evidence type="ECO:0000313" key="2">
    <source>
        <dbReference type="Proteomes" id="UP000620124"/>
    </source>
</evidence>
<dbReference type="Proteomes" id="UP000620124">
    <property type="component" value="Unassembled WGS sequence"/>
</dbReference>
<sequence>MPNSSSNSNPFESLIETYENNPEQIQACYEDHRVSRNAQQKTKFLSPGFEGISVDTILLRIVNPDLEPGFVDTRNAMVFIARPPEKLKSLIMECQQMLKDVVPNLWTVPETSLHTTVLEVAHSRTPEEIVSLVPQIRDAAPSILNHAFTHRTRLIKPLLCFDTSAIALSFLPASMASADHSFTYHHLRRDLFALARGSGIAIESRYAAPSAHLTVGRFVHAEDLHTDASLDVCKVRQLVARIEEVNAWLEGEYWPGGRRELEWVVGETGLEWRTGPIWYGTGGDTLMVGESL</sequence>
<comment type="caution">
    <text evidence="1">The sequence shown here is derived from an EMBL/GenBank/DDBJ whole genome shotgun (WGS) entry which is preliminary data.</text>
</comment>
<proteinExistence type="predicted"/>
<dbReference type="SUPFAM" id="SSF55144">
    <property type="entry name" value="LigT-like"/>
    <property type="match status" value="1"/>
</dbReference>
<evidence type="ECO:0000313" key="1">
    <source>
        <dbReference type="EMBL" id="KAF7337052.1"/>
    </source>
</evidence>
<name>A0A8H6X9R1_9AGAR</name>
<organism evidence="1 2">
    <name type="scientific">Mycena venus</name>
    <dbReference type="NCBI Taxonomy" id="2733690"/>
    <lineage>
        <taxon>Eukaryota</taxon>
        <taxon>Fungi</taxon>
        <taxon>Dikarya</taxon>
        <taxon>Basidiomycota</taxon>
        <taxon>Agaricomycotina</taxon>
        <taxon>Agaricomycetes</taxon>
        <taxon>Agaricomycetidae</taxon>
        <taxon>Agaricales</taxon>
        <taxon>Marasmiineae</taxon>
        <taxon>Mycenaceae</taxon>
        <taxon>Mycena</taxon>
    </lineage>
</organism>
<dbReference type="GO" id="GO:0016874">
    <property type="term" value="F:ligase activity"/>
    <property type="evidence" value="ECO:0007669"/>
    <property type="project" value="UniProtKB-KW"/>
</dbReference>
<dbReference type="OrthoDB" id="2967263at2759"/>
<keyword evidence="1" id="KW-0436">Ligase</keyword>
<dbReference type="EMBL" id="JACAZI010000022">
    <property type="protein sequence ID" value="KAF7337052.1"/>
    <property type="molecule type" value="Genomic_DNA"/>
</dbReference>
<reference evidence="1" key="1">
    <citation type="submission" date="2020-05" db="EMBL/GenBank/DDBJ databases">
        <title>Mycena genomes resolve the evolution of fungal bioluminescence.</title>
        <authorList>
            <person name="Tsai I.J."/>
        </authorList>
    </citation>
    <scope>NUCLEOTIDE SEQUENCE</scope>
    <source>
        <strain evidence="1">CCC161011</strain>
    </source>
</reference>
<keyword evidence="2" id="KW-1185">Reference proteome</keyword>
<accession>A0A8H6X9R1</accession>
<gene>
    <name evidence="1" type="ORF">MVEN_02142400</name>
</gene>
<dbReference type="AlphaFoldDB" id="A0A8H6X9R1"/>
<dbReference type="InterPro" id="IPR009097">
    <property type="entry name" value="Cyclic_Pdiesterase"/>
</dbReference>
<protein>
    <submittedName>
        <fullName evidence="1">RNA ligase/cyclic nucleotide phosphodiesterase</fullName>
    </submittedName>
</protein>